<reference evidence="2 3" key="1">
    <citation type="submission" date="2018-12" db="EMBL/GenBank/DDBJ databases">
        <title>Bacillus chawlae sp. nov., Bacillus glennii sp. nov., and Bacillus saganii sp. nov. Isolated from the Vehicle Assembly Building at Kennedy Space Center where the Viking Spacecraft were Assembled.</title>
        <authorList>
            <person name="Seuylemezian A."/>
            <person name="Vaishampayan P."/>
        </authorList>
    </citation>
    <scope>NUCLEOTIDE SEQUENCE [LARGE SCALE GENOMIC DNA]</scope>
    <source>
        <strain evidence="2 3">L5</strain>
    </source>
</reference>
<sequence length="131" mass="15460">MQLYLINSIRTNNFNDEKTMEKIKTMWEKASRSLTQHQNSIYGVYYDYETDYKGNYSLGVGIEDNGTSFIEIPNTEHYKIFSVDTTDEQGILKAWSRIWSLEEAGTLKRAYTFDYEKYYPNGEIEIYIAIK</sequence>
<dbReference type="Pfam" id="PF14526">
    <property type="entry name" value="Cass2"/>
    <property type="match status" value="1"/>
</dbReference>
<dbReference type="SMART" id="SM00871">
    <property type="entry name" value="AraC_E_bind"/>
    <property type="match status" value="1"/>
</dbReference>
<evidence type="ECO:0000313" key="3">
    <source>
        <dbReference type="Proteomes" id="UP000267430"/>
    </source>
</evidence>
<dbReference type="EMBL" id="RYZZ01000001">
    <property type="protein sequence ID" value="RUQ32564.1"/>
    <property type="molecule type" value="Genomic_DNA"/>
</dbReference>
<dbReference type="InterPro" id="IPR011256">
    <property type="entry name" value="Reg_factor_effector_dom_sf"/>
</dbReference>
<dbReference type="Gene3D" id="3.20.80.10">
    <property type="entry name" value="Regulatory factor, effector binding domain"/>
    <property type="match status" value="1"/>
</dbReference>
<keyword evidence="3" id="KW-1185">Reference proteome</keyword>
<dbReference type="AlphaFoldDB" id="A0A433HWK3"/>
<dbReference type="SUPFAM" id="SSF55136">
    <property type="entry name" value="Probable bacterial effector-binding domain"/>
    <property type="match status" value="1"/>
</dbReference>
<evidence type="ECO:0000313" key="2">
    <source>
        <dbReference type="EMBL" id="RUQ32564.1"/>
    </source>
</evidence>
<proteinExistence type="predicted"/>
<dbReference type="InterPro" id="IPR010499">
    <property type="entry name" value="AraC_E-bd"/>
</dbReference>
<dbReference type="PANTHER" id="PTHR36444:SF2">
    <property type="entry name" value="TRANSCRIPTIONAL REGULATOR PROTEIN YOBU-RELATED"/>
    <property type="match status" value="1"/>
</dbReference>
<dbReference type="RefSeq" id="WP_126862855.1">
    <property type="nucleotide sequence ID" value="NZ_JAUSTX010000002.1"/>
</dbReference>
<evidence type="ECO:0000259" key="1">
    <source>
        <dbReference type="SMART" id="SM00871"/>
    </source>
</evidence>
<dbReference type="PANTHER" id="PTHR36444">
    <property type="entry name" value="TRANSCRIPTIONAL REGULATOR PROTEIN YOBU-RELATED"/>
    <property type="match status" value="1"/>
</dbReference>
<dbReference type="OrthoDB" id="3173400at2"/>
<dbReference type="InterPro" id="IPR029441">
    <property type="entry name" value="Cass2"/>
</dbReference>
<accession>A0A433HWK3</accession>
<gene>
    <name evidence="2" type="ORF">ELQ35_00220</name>
</gene>
<protein>
    <submittedName>
        <fullName evidence="2">AraC family transcriptional regulator</fullName>
    </submittedName>
</protein>
<name>A0A433HWK3_9BACI</name>
<dbReference type="InterPro" id="IPR053182">
    <property type="entry name" value="YobU-like_regulator"/>
</dbReference>
<organism evidence="2 3">
    <name type="scientific">Peribacillus cavernae</name>
    <dbReference type="NCBI Taxonomy" id="1674310"/>
    <lineage>
        <taxon>Bacteria</taxon>
        <taxon>Bacillati</taxon>
        <taxon>Bacillota</taxon>
        <taxon>Bacilli</taxon>
        <taxon>Bacillales</taxon>
        <taxon>Bacillaceae</taxon>
        <taxon>Peribacillus</taxon>
    </lineage>
</organism>
<dbReference type="Proteomes" id="UP000267430">
    <property type="component" value="Unassembled WGS sequence"/>
</dbReference>
<comment type="caution">
    <text evidence="2">The sequence shown here is derived from an EMBL/GenBank/DDBJ whole genome shotgun (WGS) entry which is preliminary data.</text>
</comment>
<feature type="domain" description="AraC effector-binding" evidence="1">
    <location>
        <begin position="1"/>
        <end position="131"/>
    </location>
</feature>